<keyword evidence="2" id="KW-1185">Reference proteome</keyword>
<reference evidence="2" key="1">
    <citation type="journal article" date="2022" name="Int. J. Syst. Evol. Microbiol.">
        <title>Anaeromyxobacter oryzae sp. nov., Anaeromyxobacter diazotrophicus sp. nov. and Anaeromyxobacter paludicola sp. nov., isolated from paddy soils.</title>
        <authorList>
            <person name="Itoh H."/>
            <person name="Xu Z."/>
            <person name="Mise K."/>
            <person name="Masuda Y."/>
            <person name="Ushijima N."/>
            <person name="Hayakawa C."/>
            <person name="Shiratori Y."/>
            <person name="Senoo K."/>
        </authorList>
    </citation>
    <scope>NUCLEOTIDE SEQUENCE [LARGE SCALE GENOMIC DNA]</scope>
    <source>
        <strain evidence="2">Red232</strain>
    </source>
</reference>
<dbReference type="RefSeq" id="WP_248353221.1">
    <property type="nucleotide sequence ID" value="NZ_AP025591.1"/>
</dbReference>
<evidence type="ECO:0000313" key="1">
    <source>
        <dbReference type="EMBL" id="BDG04751.1"/>
    </source>
</evidence>
<protein>
    <submittedName>
        <fullName evidence="1">Uncharacterized protein</fullName>
    </submittedName>
</protein>
<gene>
    <name evidence="1" type="ORF">AMOR_37470</name>
</gene>
<dbReference type="EMBL" id="AP025591">
    <property type="protein sequence ID" value="BDG04751.1"/>
    <property type="molecule type" value="Genomic_DNA"/>
</dbReference>
<name>A0ABM7WZ78_9BACT</name>
<evidence type="ECO:0000313" key="2">
    <source>
        <dbReference type="Proteomes" id="UP001162891"/>
    </source>
</evidence>
<sequence>MMQTDGLRPIVEALDREMSRLLARPDSTGADTTALLSSWAELIEFLGLGPPPELRSCPFCGSVGMRAATRCGTCWRKLEPAAPLASA</sequence>
<dbReference type="Proteomes" id="UP001162891">
    <property type="component" value="Chromosome"/>
</dbReference>
<organism evidence="1 2">
    <name type="scientific">Anaeromyxobacter oryzae</name>
    <dbReference type="NCBI Taxonomy" id="2918170"/>
    <lineage>
        <taxon>Bacteria</taxon>
        <taxon>Pseudomonadati</taxon>
        <taxon>Myxococcota</taxon>
        <taxon>Myxococcia</taxon>
        <taxon>Myxococcales</taxon>
        <taxon>Cystobacterineae</taxon>
        <taxon>Anaeromyxobacteraceae</taxon>
        <taxon>Anaeromyxobacter</taxon>
    </lineage>
</organism>
<accession>A0ABM7WZ78</accession>
<proteinExistence type="predicted"/>